<dbReference type="AlphaFoldDB" id="A0A9W8M130"/>
<dbReference type="Gene3D" id="1.10.540.10">
    <property type="entry name" value="Acyl-CoA dehydrogenase/oxidase, N-terminal domain"/>
    <property type="match status" value="1"/>
</dbReference>
<dbReference type="InterPro" id="IPR046373">
    <property type="entry name" value="Acyl-CoA_Oxase/DH_mid-dom_sf"/>
</dbReference>
<dbReference type="Gene3D" id="2.40.110.10">
    <property type="entry name" value="Butyryl-CoA Dehydrogenase, subunit A, domain 2"/>
    <property type="match status" value="1"/>
</dbReference>
<evidence type="ECO:0000256" key="10">
    <source>
        <dbReference type="ARBA" id="ARBA00037927"/>
    </source>
</evidence>
<evidence type="ECO:0000256" key="1">
    <source>
        <dbReference type="ARBA" id="ARBA00001974"/>
    </source>
</evidence>
<evidence type="ECO:0000256" key="8">
    <source>
        <dbReference type="ARBA" id="ARBA00023128"/>
    </source>
</evidence>
<dbReference type="OrthoDB" id="425925at2759"/>
<dbReference type="Gene3D" id="1.20.140.10">
    <property type="entry name" value="Butyryl-CoA Dehydrogenase, subunit A, domain 3"/>
    <property type="match status" value="1"/>
</dbReference>
<proteinExistence type="inferred from homology"/>
<comment type="similarity">
    <text evidence="3">Belongs to the acyl-CoA dehydrogenase family.</text>
</comment>
<comment type="cofactor">
    <cofactor evidence="1">
        <name>FAD</name>
        <dbReference type="ChEBI" id="CHEBI:57692"/>
    </cofactor>
</comment>
<dbReference type="EMBL" id="JANBUW010000035">
    <property type="protein sequence ID" value="KAJ2850341.1"/>
    <property type="molecule type" value="Genomic_DNA"/>
</dbReference>
<dbReference type="PANTHER" id="PTHR42807:SF1">
    <property type="entry name" value="GLUTARYL-COA DEHYDROGENASE, MITOCHONDRIAL"/>
    <property type="match status" value="1"/>
</dbReference>
<keyword evidence="13" id="KW-0175">Coiled coil</keyword>
<keyword evidence="5" id="KW-0274">FAD</keyword>
<dbReference type="InterPro" id="IPR009075">
    <property type="entry name" value="AcylCo_DH/oxidase_C"/>
</dbReference>
<dbReference type="GO" id="GO:0033539">
    <property type="term" value="P:fatty acid beta-oxidation using acyl-CoA dehydrogenase"/>
    <property type="evidence" value="ECO:0007669"/>
    <property type="project" value="TreeGrafter"/>
</dbReference>
<dbReference type="GO" id="GO:0005759">
    <property type="term" value="C:mitochondrial matrix"/>
    <property type="evidence" value="ECO:0007669"/>
    <property type="project" value="UniProtKB-SubCell"/>
</dbReference>
<dbReference type="InterPro" id="IPR037069">
    <property type="entry name" value="AcylCoA_DH/ox_N_sf"/>
</dbReference>
<dbReference type="GO" id="GO:0046949">
    <property type="term" value="P:fatty-acyl-CoA biosynthetic process"/>
    <property type="evidence" value="ECO:0007669"/>
    <property type="project" value="TreeGrafter"/>
</dbReference>
<comment type="pathway">
    <text evidence="9">Amino-acid metabolism; lysine degradation.</text>
</comment>
<evidence type="ECO:0000256" key="3">
    <source>
        <dbReference type="ARBA" id="ARBA00009347"/>
    </source>
</evidence>
<dbReference type="SUPFAM" id="SSF56645">
    <property type="entry name" value="Acyl-CoA dehydrogenase NM domain-like"/>
    <property type="match status" value="1"/>
</dbReference>
<feature type="compositionally biased region" description="Basic and acidic residues" evidence="14">
    <location>
        <begin position="80"/>
        <end position="89"/>
    </location>
</feature>
<evidence type="ECO:0000256" key="14">
    <source>
        <dbReference type="SAM" id="MobiDB-lite"/>
    </source>
</evidence>
<reference evidence="16" key="1">
    <citation type="submission" date="2022-07" db="EMBL/GenBank/DDBJ databases">
        <title>Phylogenomic reconstructions and comparative analyses of Kickxellomycotina fungi.</title>
        <authorList>
            <person name="Reynolds N.K."/>
            <person name="Stajich J.E."/>
            <person name="Barry K."/>
            <person name="Grigoriev I.V."/>
            <person name="Crous P."/>
            <person name="Smith M.E."/>
        </authorList>
    </citation>
    <scope>NUCLEOTIDE SEQUENCE</scope>
    <source>
        <strain evidence="16">NRRL 1566</strain>
    </source>
</reference>
<dbReference type="Pfam" id="PF02771">
    <property type="entry name" value="Acyl-CoA_dh_N"/>
    <property type="match status" value="1"/>
</dbReference>
<keyword evidence="4" id="KW-0285">Flavoprotein</keyword>
<dbReference type="InterPro" id="IPR036250">
    <property type="entry name" value="AcylCo_DH-like_C"/>
</dbReference>
<accession>A0A9W8M130</accession>
<dbReference type="GO" id="GO:0050660">
    <property type="term" value="F:flavin adenine dinucleotide binding"/>
    <property type="evidence" value="ECO:0007669"/>
    <property type="project" value="InterPro"/>
</dbReference>
<dbReference type="Pfam" id="PF02770">
    <property type="entry name" value="Acyl-CoA_dh_M"/>
    <property type="match status" value="1"/>
</dbReference>
<comment type="catalytic activity">
    <reaction evidence="12">
        <text>glutaryl-CoA + oxidized [electron-transfer flavoprotein] + 2 H(+) = (2E)-butenoyl-CoA + reduced [electron-transfer flavoprotein] + CO2</text>
        <dbReference type="Rhea" id="RHEA:13389"/>
        <dbReference type="Rhea" id="RHEA-COMP:10685"/>
        <dbReference type="Rhea" id="RHEA-COMP:10686"/>
        <dbReference type="ChEBI" id="CHEBI:15378"/>
        <dbReference type="ChEBI" id="CHEBI:16526"/>
        <dbReference type="ChEBI" id="CHEBI:57332"/>
        <dbReference type="ChEBI" id="CHEBI:57378"/>
        <dbReference type="ChEBI" id="CHEBI:57692"/>
        <dbReference type="ChEBI" id="CHEBI:58307"/>
        <dbReference type="EC" id="1.3.8.6"/>
    </reaction>
</comment>
<feature type="coiled-coil region" evidence="13">
    <location>
        <begin position="247"/>
        <end position="422"/>
    </location>
</feature>
<dbReference type="SUPFAM" id="SSF47203">
    <property type="entry name" value="Acyl-CoA dehydrogenase C-terminal domain-like"/>
    <property type="match status" value="1"/>
</dbReference>
<name>A0A9W8M130_9FUNG</name>
<dbReference type="InterPro" id="IPR006091">
    <property type="entry name" value="Acyl-CoA_Oxase/DH_mid-dom"/>
</dbReference>
<keyword evidence="17" id="KW-1185">Reference proteome</keyword>
<evidence type="ECO:0000256" key="11">
    <source>
        <dbReference type="ARBA" id="ARBA00039033"/>
    </source>
</evidence>
<feature type="coiled-coil region" evidence="13">
    <location>
        <begin position="490"/>
        <end position="535"/>
    </location>
</feature>
<sequence length="1037" mass="116191">MPSAEDLQKRVEVLQRQLRKAGDHLKRLATENGTLTDQVEKLTERETQLQAQAQKLESTVSKQQSEISRLQREQSTGAESKADGVKEHGLQQRISELEGQIDEMRKVESKQEDASKWEAEANEWAAQLGIIVTDTAPGPWMLQAIREHVDSALGSAEINGTRSDQLSQEISQLQIKATQEMESNQQLQASVAELERKLQIFTDNETELANTLGKLGEIDRVPNTVSELLRPGLERVRCKLGSVTEQSHAQERQIAELKSQLEDSKYELSQTTQAREELSKDYDLLLERIGTMRDALKAKMNAESEELKRLRAEAAAAKQKLAQRDAETEQQFSDAQKQRKELVEIRKALWESQETVSTLRYEYQEAAEQHERQLNEIKVRMAAAEEQAEMDSRQNMQLEERIEMLQNDLNQALNAESQWVEEREVHLVTIQNLQSALETLQASKDSDVDMAVESLREELRQSTATQRAAVARADQAEARLRRIELSGATAEQCQQKISDQAAEIERLRHEVSVLKDHLNESMRRLREESNEFNLDKRVITNLIVGFLALPYGDSKRYEILQLMSSILQFSEEQQEKVGLIRKAGRRVPVQSRPGTPASETSIVNGDTKDSFSDQWISFLLRDATTFKRVLLQPTAYKIISRAYASKFAKYNWEDPLLLEQQLTEEEKMVRDSAHAYAQEKLLPRVIKATRNEHFDPEIMQEMGQLGFLGATIKDYGCAGVSHVAYGLIAREIERIDSGYRSAMSVQSSLVMHPINEFGTVEQKAKYLPRLATGELVGAFGLTEPNHGSDPAGMETVAVDQGSTFSISGSKMWITNSPIADIFIVWAKCKHDGKIRGFILERGMEGLSTPVIDGKMALRASTTGMILMDNVAVPKENMLPDAVGLKGPFSCLNKARFGIAWGVMGAAENCLGIARNYALDRKQFGVPLARFQLVQAKLALAHSEIALGLQSCLRVGRLIDQGDMAVEMISLIKRNSCVKALDISRSMRDVLGGNGIADEFHIIRHLNNLEVTNTYEGTADIHLLTLGRAVTGIPAFTA</sequence>
<keyword evidence="6" id="KW-0809">Transit peptide</keyword>
<evidence type="ECO:0000256" key="4">
    <source>
        <dbReference type="ARBA" id="ARBA00022630"/>
    </source>
</evidence>
<feature type="domain" description="GRIP" evidence="15">
    <location>
        <begin position="529"/>
        <end position="580"/>
    </location>
</feature>
<comment type="subcellular location">
    <subcellularLocation>
        <location evidence="2">Mitochondrion matrix</location>
    </subcellularLocation>
</comment>
<dbReference type="InterPro" id="IPR000237">
    <property type="entry name" value="GRIP_dom"/>
</dbReference>
<evidence type="ECO:0000256" key="7">
    <source>
        <dbReference type="ARBA" id="ARBA00023002"/>
    </source>
</evidence>
<dbReference type="EC" id="1.3.8.6" evidence="11"/>
<evidence type="ECO:0000256" key="12">
    <source>
        <dbReference type="ARBA" id="ARBA00049493"/>
    </source>
</evidence>
<protein>
    <recommendedName>
        <fullName evidence="11">glutaryl-CoA dehydrogenase (ETF)</fullName>
        <ecNumber evidence="11">1.3.8.6</ecNumber>
    </recommendedName>
</protein>
<dbReference type="InterPro" id="IPR006089">
    <property type="entry name" value="Acyl-CoA_DH_CS"/>
</dbReference>
<keyword evidence="8" id="KW-0496">Mitochondrion</keyword>
<feature type="region of interest" description="Disordered" evidence="14">
    <location>
        <begin position="53"/>
        <end position="89"/>
    </location>
</feature>
<dbReference type="Pfam" id="PF00441">
    <property type="entry name" value="Acyl-CoA_dh_1"/>
    <property type="match status" value="1"/>
</dbReference>
<dbReference type="InterPro" id="IPR009100">
    <property type="entry name" value="AcylCoA_DH/oxidase_NM_dom_sf"/>
</dbReference>
<dbReference type="Pfam" id="PF10375">
    <property type="entry name" value="GRAB"/>
    <property type="match status" value="1"/>
</dbReference>
<evidence type="ECO:0000256" key="9">
    <source>
        <dbReference type="ARBA" id="ARBA00037899"/>
    </source>
</evidence>
<dbReference type="CDD" id="cd01151">
    <property type="entry name" value="GCD"/>
    <property type="match status" value="1"/>
</dbReference>
<organism evidence="16 17">
    <name type="scientific">Coemansia brasiliensis</name>
    <dbReference type="NCBI Taxonomy" id="2650707"/>
    <lineage>
        <taxon>Eukaryota</taxon>
        <taxon>Fungi</taxon>
        <taxon>Fungi incertae sedis</taxon>
        <taxon>Zoopagomycota</taxon>
        <taxon>Kickxellomycotina</taxon>
        <taxon>Kickxellomycetes</taxon>
        <taxon>Kickxellales</taxon>
        <taxon>Kickxellaceae</taxon>
        <taxon>Coemansia</taxon>
    </lineage>
</organism>
<dbReference type="FunFam" id="1.10.540.10:FF:000003">
    <property type="entry name" value="glutaryl-CoA dehydrogenase, mitochondrial"/>
    <property type="match status" value="1"/>
</dbReference>
<dbReference type="GO" id="GO:0004361">
    <property type="term" value="F:glutaryl-CoA dehydrogenase activity"/>
    <property type="evidence" value="ECO:0007669"/>
    <property type="project" value="UniProtKB-EC"/>
</dbReference>
<dbReference type="GO" id="GO:0005743">
    <property type="term" value="C:mitochondrial inner membrane"/>
    <property type="evidence" value="ECO:0007669"/>
    <property type="project" value="TreeGrafter"/>
</dbReference>
<dbReference type="Proteomes" id="UP001139887">
    <property type="component" value="Unassembled WGS sequence"/>
</dbReference>
<evidence type="ECO:0000313" key="17">
    <source>
        <dbReference type="Proteomes" id="UP001139887"/>
    </source>
</evidence>
<gene>
    <name evidence="16" type="ORF">IWW36_001958</name>
</gene>
<feature type="coiled-coil region" evidence="13">
    <location>
        <begin position="177"/>
        <end position="211"/>
    </location>
</feature>
<evidence type="ECO:0000256" key="6">
    <source>
        <dbReference type="ARBA" id="ARBA00022946"/>
    </source>
</evidence>
<dbReference type="PROSITE" id="PS50913">
    <property type="entry name" value="GRIP"/>
    <property type="match status" value="1"/>
</dbReference>
<evidence type="ECO:0000259" key="15">
    <source>
        <dbReference type="PROSITE" id="PS50913"/>
    </source>
</evidence>
<evidence type="ECO:0000256" key="5">
    <source>
        <dbReference type="ARBA" id="ARBA00022827"/>
    </source>
</evidence>
<keyword evidence="7" id="KW-0560">Oxidoreductase</keyword>
<dbReference type="PROSITE" id="PS00073">
    <property type="entry name" value="ACYL_COA_DH_2"/>
    <property type="match status" value="1"/>
</dbReference>
<comment type="pathway">
    <text evidence="10">Amino-acid metabolism; tryptophan metabolism.</text>
</comment>
<dbReference type="FunFam" id="2.40.110.10:FF:000008">
    <property type="entry name" value="Glutaryl-CoA dehydrogenase, mitochondrial"/>
    <property type="match status" value="1"/>
</dbReference>
<evidence type="ECO:0000256" key="13">
    <source>
        <dbReference type="SAM" id="Coils"/>
    </source>
</evidence>
<dbReference type="InterPro" id="IPR013786">
    <property type="entry name" value="AcylCoA_DH/ox_N"/>
</dbReference>
<dbReference type="PANTHER" id="PTHR42807">
    <property type="entry name" value="GLUTARYL-COA DEHYDROGENASE, MITOCHONDRIAL"/>
    <property type="match status" value="1"/>
</dbReference>
<feature type="compositionally biased region" description="Polar residues" evidence="14">
    <location>
        <begin position="53"/>
        <end position="78"/>
    </location>
</feature>
<evidence type="ECO:0000313" key="16">
    <source>
        <dbReference type="EMBL" id="KAJ2850341.1"/>
    </source>
</evidence>
<comment type="caution">
    <text evidence="16">The sequence shown here is derived from an EMBL/GenBank/DDBJ whole genome shotgun (WGS) entry which is preliminary data.</text>
</comment>
<evidence type="ECO:0000256" key="2">
    <source>
        <dbReference type="ARBA" id="ARBA00004305"/>
    </source>
</evidence>
<dbReference type="InterPro" id="IPR052033">
    <property type="entry name" value="Glutaryl-CoA_DH_mitochondrial"/>
</dbReference>
<dbReference type="InterPro" id="IPR019459">
    <property type="entry name" value="GRAB"/>
</dbReference>
<dbReference type="GO" id="GO:0000062">
    <property type="term" value="F:fatty-acyl-CoA binding"/>
    <property type="evidence" value="ECO:0007669"/>
    <property type="project" value="TreeGrafter"/>
</dbReference>